<keyword evidence="5" id="KW-0597">Phosphoprotein</keyword>
<evidence type="ECO:0000313" key="29">
    <source>
        <dbReference type="EMBL" id="ATD84002.1"/>
    </source>
</evidence>
<feature type="transmembrane region" description="Helical" evidence="26">
    <location>
        <begin position="851"/>
        <end position="875"/>
    </location>
</feature>
<dbReference type="SMART" id="SM00219">
    <property type="entry name" value="TyrKc"/>
    <property type="match status" value="1"/>
</dbReference>
<dbReference type="CDD" id="cd06366">
    <property type="entry name" value="PBP1_GABAb_receptor"/>
    <property type="match status" value="1"/>
</dbReference>
<keyword evidence="11 29" id="KW-0418">Kinase</keyword>
<keyword evidence="9" id="KW-0677">Repeat</keyword>
<keyword evidence="13 26" id="KW-1133">Transmembrane helix</keyword>
<dbReference type="EC" id="2.7.10.1" evidence="3"/>
<dbReference type="Gene3D" id="3.40.50.2300">
    <property type="match status" value="2"/>
</dbReference>
<dbReference type="OrthoDB" id="4062651at2759"/>
<dbReference type="InterPro" id="IPR028082">
    <property type="entry name" value="Peripla_BP_I"/>
</dbReference>
<dbReference type="FunFam" id="3.30.200.20:FF:000593">
    <property type="entry name" value="Predicted protein"/>
    <property type="match status" value="1"/>
</dbReference>
<organism evidence="29">
    <name type="scientific">Schistocerca gregaria</name>
    <name type="common">Desert locust</name>
    <name type="synonym">Gryllus gregarius</name>
    <dbReference type="NCBI Taxonomy" id="7010"/>
    <lineage>
        <taxon>Eukaryota</taxon>
        <taxon>Metazoa</taxon>
        <taxon>Ecdysozoa</taxon>
        <taxon>Arthropoda</taxon>
        <taxon>Hexapoda</taxon>
        <taxon>Insecta</taxon>
        <taxon>Pterygota</taxon>
        <taxon>Neoptera</taxon>
        <taxon>Polyneoptera</taxon>
        <taxon>Orthoptera</taxon>
        <taxon>Caelifera</taxon>
        <taxon>Acrididea</taxon>
        <taxon>Acridomorpha</taxon>
        <taxon>Acridoidea</taxon>
        <taxon>Acrididae</taxon>
        <taxon>Cyrtacanthacridinae</taxon>
        <taxon>Schistocerca</taxon>
    </lineage>
</organism>
<dbReference type="Gene3D" id="1.10.510.10">
    <property type="entry name" value="Transferase(Phosphotransferase) domain 1"/>
    <property type="match status" value="1"/>
</dbReference>
<dbReference type="FunFam" id="3.40.50.2300:FF:000063">
    <property type="entry name" value="Gamma-aminobutyric acid type B receptor subunit"/>
    <property type="match status" value="1"/>
</dbReference>
<evidence type="ECO:0000256" key="12">
    <source>
        <dbReference type="ARBA" id="ARBA00022840"/>
    </source>
</evidence>
<name>A0A290XZ52_SCHGR</name>
<protein>
    <recommendedName>
        <fullName evidence="24">Gamma-aminobutyric acid type B receptor subunit 2</fullName>
        <ecNumber evidence="3">2.7.10.1</ecNumber>
    </recommendedName>
</protein>
<dbReference type="PROSITE" id="PS00107">
    <property type="entry name" value="PROTEIN_KINASE_ATP"/>
    <property type="match status" value="1"/>
</dbReference>
<evidence type="ECO:0000256" key="14">
    <source>
        <dbReference type="ARBA" id="ARBA00023040"/>
    </source>
</evidence>
<dbReference type="PROSITE" id="PS00109">
    <property type="entry name" value="PROTEIN_KINASE_TYR"/>
    <property type="match status" value="1"/>
</dbReference>
<feature type="binding site" evidence="25">
    <location>
        <position position="948"/>
    </location>
    <ligand>
        <name>ATP</name>
        <dbReference type="ChEBI" id="CHEBI:30616"/>
    </ligand>
</feature>
<dbReference type="GO" id="GO:0043235">
    <property type="term" value="C:receptor complex"/>
    <property type="evidence" value="ECO:0007669"/>
    <property type="project" value="TreeGrafter"/>
</dbReference>
<sequence>MTLINDFSNKMMLIRLSLLLVMLPYMEANWCLTNRKEVSPKRFMYYQGRTSDIRLEASDRITHQLASHIFKIFLEEVLGYAYVSVVKGKEYSNETEILGHLSVPLNGSSPAQQLPPSMINVEVWLPAQYNAANYSEYYGVKDCGLIAPPGRFGWFIPSKLSYMTPGMDHWKFFTNPKEVSIFDVKGDKDMDFIRKHMKDKSANSYYCRTDFCENGIYSPDWCSDSTKNNTANCALLLAGYPGQTAFVVDHIRELRLYVKVAWLGPNLKNVTETLTNSYVKSGVKKSLIILSWTPSLITAADDDDFTLVTFPECNPFSSHTEIGCKYELHRLAKFAWSKIKDGATPAYQALLKMTFSREDYQNLLKIYKKTSNKHNISSIACAWMHQNEEVWESWIPRLEDKNVLHIGGIFPISSSSSSSAKGIVRAVQLAFVAINRNESVLRDYVLQPLLNDGQCAADKVMKIFIDYILYGSYNTLAGILGPACSDTVEPLAGVTKYYKTVVISYSAEGSSFSDRTKYPYFFRTIGENQQYTDVYLSLFKRLNWTRVAALTEDGQKYTEYISHLQDLLQSNDIQFVTNRKFPRDRNKDAMAKYLLEFKSKNVRIIIGDVYDHAARSLMCEAYRQEMTAKQGYVWFLPLWLDPDWYDTERHPKENLTCTKEQMVQAINGHLALSHAYFAPNDSIMQENKTVGQWMEQYKNACNTTNGERMSNYGGYAYDAVWTYALALDKLWKENQSHFSNIHNDSTTRRFVDLIGETDFNGVSGHINFRGRPSRITTVNIVQWRNYSTYIVGSFKPNISEDNKPRGGTLHFNESAVVWLSPDGKLPSDGTEPPSVCYVQGLADGLGVTCEIAVVVANVIGFSILGILLIIAFIFVKRRYEKKVQLTKRYMEHLGIDLLSASNLGTLDKWEIPRDRVVINRKLGEGAFGTVYGGEAHFAEKGWVAVAVKTLKVGSSTEEKLDFLSEAEVMKRFEHKNIVKLLGVCTKNEPVYTVMEFMLYGDLKTFLLARRHLVNDRLTEESDEVSSKKLTSMALDVARALSYLADLKFVHRDVASRNCLVNAARVVKLGDFGMTRPMFENDYYKFNRKGMLPVRWMAPESLELGIFTPSSDVWSYGVLLYEIITFGSFPFQGLSNNQVLEHVKAGNTIQIPTGVKPQLEALIRSCWNKDYKRRPNASEIVEFLANNPRLLSPCLDMPLASVQMEDTGQLEMHLPERFRKCSLTASLLQSNSELSNGCVREPLLSSKYITAHQDDEDFEDEYCGHDPPGGIKQVDSIL</sequence>
<keyword evidence="21" id="KW-0393">Immunoglobulin domain</keyword>
<evidence type="ECO:0000256" key="16">
    <source>
        <dbReference type="ARBA" id="ARBA00023137"/>
    </source>
</evidence>
<keyword evidence="8 27" id="KW-0732">Signal</keyword>
<dbReference type="CDD" id="cd00192">
    <property type="entry name" value="PTKc"/>
    <property type="match status" value="1"/>
</dbReference>
<evidence type="ECO:0000256" key="18">
    <source>
        <dbReference type="ARBA" id="ARBA00023170"/>
    </source>
</evidence>
<keyword evidence="10 25" id="KW-0547">Nucleotide-binding</keyword>
<evidence type="ECO:0000256" key="6">
    <source>
        <dbReference type="ARBA" id="ARBA00022679"/>
    </source>
</evidence>
<dbReference type="GO" id="GO:0004930">
    <property type="term" value="F:G protein-coupled receptor activity"/>
    <property type="evidence" value="ECO:0007669"/>
    <property type="project" value="UniProtKB-KW"/>
</dbReference>
<dbReference type="AlphaFoldDB" id="A0A290XZ52"/>
<dbReference type="InterPro" id="IPR011009">
    <property type="entry name" value="Kinase-like_dom_sf"/>
</dbReference>
<evidence type="ECO:0000256" key="11">
    <source>
        <dbReference type="ARBA" id="ARBA00022777"/>
    </source>
</evidence>
<dbReference type="Pfam" id="PF01094">
    <property type="entry name" value="ANF_receptor"/>
    <property type="match status" value="1"/>
</dbReference>
<dbReference type="PROSITE" id="PS50011">
    <property type="entry name" value="PROTEIN_KINASE_DOM"/>
    <property type="match status" value="1"/>
</dbReference>
<evidence type="ECO:0000256" key="24">
    <source>
        <dbReference type="ARBA" id="ARBA00073785"/>
    </source>
</evidence>
<keyword evidence="17" id="KW-1015">Disulfide bond</keyword>
<feature type="domain" description="Protein kinase" evidence="28">
    <location>
        <begin position="916"/>
        <end position="1189"/>
    </location>
</feature>
<dbReference type="EMBL" id="KY273096">
    <property type="protein sequence ID" value="ATD84002.1"/>
    <property type="molecule type" value="mRNA"/>
</dbReference>
<comment type="function">
    <text evidence="23">Receptor for basic fibroblast growth factor.</text>
</comment>
<reference evidence="29" key="1">
    <citation type="journal article" date="2017" name="Sci. Rep.">
        <title>Role of the venus kinase receptor in the female reproductive physiology of the desert locust, Schistocerca gregaria.</title>
        <authorList>
            <person name="Lenaerts C."/>
            <person name="Palmans J."/>
            <person name="Marchal E."/>
            <person name="Verdonck R."/>
            <person name="Vanden Broeck J."/>
        </authorList>
    </citation>
    <scope>NUCLEOTIDE SEQUENCE</scope>
    <source>
        <tissue evidence="29">Fat body</tissue>
    </source>
</reference>
<dbReference type="InterPro" id="IPR050122">
    <property type="entry name" value="RTK"/>
</dbReference>
<dbReference type="InterPro" id="IPR008266">
    <property type="entry name" value="Tyr_kinase_AS"/>
</dbReference>
<dbReference type="InterPro" id="IPR001828">
    <property type="entry name" value="ANF_lig-bd_rcpt"/>
</dbReference>
<evidence type="ECO:0000256" key="20">
    <source>
        <dbReference type="ARBA" id="ARBA00023224"/>
    </source>
</evidence>
<evidence type="ECO:0000256" key="2">
    <source>
        <dbReference type="ARBA" id="ARBA00004651"/>
    </source>
</evidence>
<keyword evidence="7 26" id="KW-0812">Transmembrane</keyword>
<dbReference type="Pfam" id="PF07714">
    <property type="entry name" value="PK_Tyr_Ser-Thr"/>
    <property type="match status" value="1"/>
</dbReference>
<accession>A0A290XZ52</accession>
<dbReference type="InterPro" id="IPR000719">
    <property type="entry name" value="Prot_kinase_dom"/>
</dbReference>
<evidence type="ECO:0000256" key="10">
    <source>
        <dbReference type="ARBA" id="ARBA00022741"/>
    </source>
</evidence>
<dbReference type="GO" id="GO:0005886">
    <property type="term" value="C:plasma membrane"/>
    <property type="evidence" value="ECO:0007669"/>
    <property type="project" value="UniProtKB-SubCell"/>
</dbReference>
<dbReference type="PRINTS" id="PR00109">
    <property type="entry name" value="TYRKINASE"/>
</dbReference>
<keyword evidence="16" id="KW-0829">Tyrosine-protein kinase</keyword>
<evidence type="ECO:0000256" key="23">
    <source>
        <dbReference type="ARBA" id="ARBA00056965"/>
    </source>
</evidence>
<keyword evidence="6" id="KW-0808">Transferase</keyword>
<dbReference type="SUPFAM" id="SSF53822">
    <property type="entry name" value="Periplasmic binding protein-like I"/>
    <property type="match status" value="1"/>
</dbReference>
<evidence type="ECO:0000256" key="3">
    <source>
        <dbReference type="ARBA" id="ARBA00011902"/>
    </source>
</evidence>
<keyword evidence="20" id="KW-0807">Transducer</keyword>
<evidence type="ECO:0000256" key="22">
    <source>
        <dbReference type="ARBA" id="ARBA00051243"/>
    </source>
</evidence>
<feature type="signal peptide" evidence="27">
    <location>
        <begin position="1"/>
        <end position="28"/>
    </location>
</feature>
<dbReference type="InterPro" id="IPR017441">
    <property type="entry name" value="Protein_kinase_ATP_BS"/>
</dbReference>
<evidence type="ECO:0000256" key="21">
    <source>
        <dbReference type="ARBA" id="ARBA00023319"/>
    </source>
</evidence>
<evidence type="ECO:0000256" key="4">
    <source>
        <dbReference type="ARBA" id="ARBA00022475"/>
    </source>
</evidence>
<dbReference type="PANTHER" id="PTHR24416:SF489">
    <property type="entry name" value="PROTEIN KINASE DOMAIN-CONTAINING PROTEIN"/>
    <property type="match status" value="1"/>
</dbReference>
<dbReference type="SUPFAM" id="SSF56112">
    <property type="entry name" value="Protein kinase-like (PK-like)"/>
    <property type="match status" value="1"/>
</dbReference>
<evidence type="ECO:0000256" key="1">
    <source>
        <dbReference type="ARBA" id="ARBA00004167"/>
    </source>
</evidence>
<dbReference type="GO" id="GO:0005524">
    <property type="term" value="F:ATP binding"/>
    <property type="evidence" value="ECO:0007669"/>
    <property type="project" value="UniProtKB-UniRule"/>
</dbReference>
<keyword evidence="18 29" id="KW-0675">Receptor</keyword>
<dbReference type="FunFam" id="1.10.510.10:FF:001227">
    <property type="entry name" value="Tyrosine-protein kinase receptor"/>
    <property type="match status" value="1"/>
</dbReference>
<evidence type="ECO:0000256" key="5">
    <source>
        <dbReference type="ARBA" id="ARBA00022553"/>
    </source>
</evidence>
<feature type="chain" id="PRO_5013398627" description="Gamma-aminobutyric acid type B receptor subunit 2" evidence="27">
    <location>
        <begin position="29"/>
        <end position="1277"/>
    </location>
</feature>
<keyword evidence="19" id="KW-0325">Glycoprotein</keyword>
<dbReference type="PANTHER" id="PTHR24416">
    <property type="entry name" value="TYROSINE-PROTEIN KINASE RECEPTOR"/>
    <property type="match status" value="1"/>
</dbReference>
<evidence type="ECO:0000259" key="28">
    <source>
        <dbReference type="PROSITE" id="PS50011"/>
    </source>
</evidence>
<keyword evidence="4" id="KW-1003">Cell membrane</keyword>
<keyword evidence="15 26" id="KW-0472">Membrane</keyword>
<comment type="catalytic activity">
    <reaction evidence="22">
        <text>L-tyrosyl-[protein] + ATP = O-phospho-L-tyrosyl-[protein] + ADP + H(+)</text>
        <dbReference type="Rhea" id="RHEA:10596"/>
        <dbReference type="Rhea" id="RHEA-COMP:10136"/>
        <dbReference type="Rhea" id="RHEA-COMP:20101"/>
        <dbReference type="ChEBI" id="CHEBI:15378"/>
        <dbReference type="ChEBI" id="CHEBI:30616"/>
        <dbReference type="ChEBI" id="CHEBI:46858"/>
        <dbReference type="ChEBI" id="CHEBI:61978"/>
        <dbReference type="ChEBI" id="CHEBI:456216"/>
        <dbReference type="EC" id="2.7.10.1"/>
    </reaction>
</comment>
<evidence type="ECO:0000256" key="7">
    <source>
        <dbReference type="ARBA" id="ARBA00022692"/>
    </source>
</evidence>
<keyword evidence="12 25" id="KW-0067">ATP-binding</keyword>
<dbReference type="Gene3D" id="3.30.200.20">
    <property type="entry name" value="Phosphorylase Kinase, domain 1"/>
    <property type="match status" value="1"/>
</dbReference>
<dbReference type="InterPro" id="IPR020635">
    <property type="entry name" value="Tyr_kinase_cat_dom"/>
</dbReference>
<keyword evidence="14" id="KW-0297">G-protein coupled receptor</keyword>
<evidence type="ECO:0000256" key="17">
    <source>
        <dbReference type="ARBA" id="ARBA00023157"/>
    </source>
</evidence>
<dbReference type="InterPro" id="IPR001245">
    <property type="entry name" value="Ser-Thr/Tyr_kinase_cat_dom"/>
</dbReference>
<dbReference type="GO" id="GO:0007169">
    <property type="term" value="P:cell surface receptor protein tyrosine kinase signaling pathway"/>
    <property type="evidence" value="ECO:0007669"/>
    <property type="project" value="TreeGrafter"/>
</dbReference>
<dbReference type="GO" id="GO:0004714">
    <property type="term" value="F:transmembrane receptor protein tyrosine kinase activity"/>
    <property type="evidence" value="ECO:0007669"/>
    <property type="project" value="UniProtKB-EC"/>
</dbReference>
<comment type="subcellular location">
    <subcellularLocation>
        <location evidence="2">Cell membrane</location>
        <topology evidence="2">Multi-pass membrane protein</topology>
    </subcellularLocation>
    <subcellularLocation>
        <location evidence="1">Membrane</location>
        <topology evidence="1">Single-pass membrane protein</topology>
    </subcellularLocation>
</comment>
<evidence type="ECO:0000256" key="27">
    <source>
        <dbReference type="SAM" id="SignalP"/>
    </source>
</evidence>
<evidence type="ECO:0000256" key="25">
    <source>
        <dbReference type="PROSITE-ProRule" id="PRU10141"/>
    </source>
</evidence>
<evidence type="ECO:0000256" key="9">
    <source>
        <dbReference type="ARBA" id="ARBA00022737"/>
    </source>
</evidence>
<proteinExistence type="evidence at transcript level"/>
<evidence type="ECO:0000256" key="8">
    <source>
        <dbReference type="ARBA" id="ARBA00022729"/>
    </source>
</evidence>
<evidence type="ECO:0000256" key="19">
    <source>
        <dbReference type="ARBA" id="ARBA00023180"/>
    </source>
</evidence>
<evidence type="ECO:0000256" key="15">
    <source>
        <dbReference type="ARBA" id="ARBA00023136"/>
    </source>
</evidence>
<evidence type="ECO:0000256" key="13">
    <source>
        <dbReference type="ARBA" id="ARBA00022989"/>
    </source>
</evidence>
<evidence type="ECO:0000256" key="26">
    <source>
        <dbReference type="SAM" id="Phobius"/>
    </source>
</evidence>